<comment type="pathway">
    <text evidence="5">Nucleotide-sugar biosynthesis; GDP-L-fucose biosynthesis via de novo pathway; GDP-L-fucose from GDP-alpha-D-mannose: step 2/2.</text>
</comment>
<feature type="domain" description="NAD-dependent epimerase/dehydratase" evidence="6">
    <location>
        <begin position="2"/>
        <end position="232"/>
    </location>
</feature>
<dbReference type="PANTHER" id="PTHR43238:SF1">
    <property type="entry name" value="GDP-L-FUCOSE SYNTHASE"/>
    <property type="match status" value="1"/>
</dbReference>
<keyword evidence="3 5" id="KW-0560">Oxidoreductase</keyword>
<gene>
    <name evidence="5" type="primary">fcl</name>
    <name evidence="7" type="ORF">C1O66_05270</name>
</gene>
<dbReference type="Proteomes" id="UP000235916">
    <property type="component" value="Unassembled WGS sequence"/>
</dbReference>
<dbReference type="GO" id="GO:0070401">
    <property type="term" value="F:NADP+ binding"/>
    <property type="evidence" value="ECO:0007669"/>
    <property type="project" value="UniProtKB-UniRule"/>
</dbReference>
<feature type="site" description="Important for catalytic activity" evidence="5">
    <location>
        <position position="103"/>
    </location>
</feature>
<dbReference type="GO" id="GO:0042351">
    <property type="term" value="P:'de novo' GDP-L-fucose biosynthetic process"/>
    <property type="evidence" value="ECO:0007669"/>
    <property type="project" value="UniProtKB-UniRule"/>
</dbReference>
<dbReference type="GO" id="GO:0016853">
    <property type="term" value="F:isomerase activity"/>
    <property type="evidence" value="ECO:0007669"/>
    <property type="project" value="UniProtKB-KW"/>
</dbReference>
<evidence type="ECO:0000256" key="4">
    <source>
        <dbReference type="ARBA" id="ARBA00023235"/>
    </source>
</evidence>
<dbReference type="OrthoDB" id="9811425at2"/>
<dbReference type="InterPro" id="IPR001509">
    <property type="entry name" value="Epimerase_deHydtase"/>
</dbReference>
<dbReference type="GO" id="GO:0050577">
    <property type="term" value="F:GDP-L-fucose synthase activity"/>
    <property type="evidence" value="ECO:0007669"/>
    <property type="project" value="UniProtKB-UniRule"/>
</dbReference>
<comment type="function">
    <text evidence="5">Catalyzes the two-step NADP-dependent conversion of GDP-4-dehydro-6-deoxy-D-mannose to GDP-fucose, involving an epimerase and a reductase reaction.</text>
</comment>
<accession>A0A2N8KU67</accession>
<keyword evidence="5" id="KW-0511">Multifunctional enzyme</keyword>
<protein>
    <recommendedName>
        <fullName evidence="5">GDP-L-fucose synthase</fullName>
        <ecNumber evidence="5">1.1.1.271</ecNumber>
    </recommendedName>
    <alternativeName>
        <fullName evidence="5">GDP-4-keto-6-deoxy-D-mannose-3,5-epimerase-4-reductase</fullName>
    </alternativeName>
</protein>
<dbReference type="Gene3D" id="3.40.50.720">
    <property type="entry name" value="NAD(P)-binding Rossmann-like Domain"/>
    <property type="match status" value="1"/>
</dbReference>
<feature type="binding site" evidence="5">
    <location>
        <begin position="6"/>
        <end position="12"/>
    </location>
    <ligand>
        <name>NADP(+)</name>
        <dbReference type="ChEBI" id="CHEBI:58349"/>
    </ligand>
</feature>
<feature type="binding site" evidence="5">
    <location>
        <position position="204"/>
    </location>
    <ligand>
        <name>substrate</name>
    </ligand>
</feature>
<dbReference type="UniPathway" id="UPA00128">
    <property type="reaction ID" value="UER00191"/>
</dbReference>
<evidence type="ECO:0000313" key="8">
    <source>
        <dbReference type="Proteomes" id="UP000235916"/>
    </source>
</evidence>
<feature type="binding site" evidence="5">
    <location>
        <position position="197"/>
    </location>
    <ligand>
        <name>substrate</name>
    </ligand>
</feature>
<evidence type="ECO:0000259" key="6">
    <source>
        <dbReference type="Pfam" id="PF01370"/>
    </source>
</evidence>
<dbReference type="EMBL" id="POSP01000003">
    <property type="protein sequence ID" value="PND37001.1"/>
    <property type="molecule type" value="Genomic_DNA"/>
</dbReference>
<comment type="catalytic activity">
    <reaction evidence="5">
        <text>GDP-beta-L-fucose + NADP(+) = GDP-4-dehydro-alpha-D-rhamnose + NADPH + H(+)</text>
        <dbReference type="Rhea" id="RHEA:18885"/>
        <dbReference type="ChEBI" id="CHEBI:15378"/>
        <dbReference type="ChEBI" id="CHEBI:57273"/>
        <dbReference type="ChEBI" id="CHEBI:57783"/>
        <dbReference type="ChEBI" id="CHEBI:57964"/>
        <dbReference type="ChEBI" id="CHEBI:58349"/>
        <dbReference type="EC" id="1.1.1.271"/>
    </reaction>
</comment>
<dbReference type="PANTHER" id="PTHR43238">
    <property type="entry name" value="GDP-L-FUCOSE SYNTHASE"/>
    <property type="match status" value="1"/>
</dbReference>
<comment type="similarity">
    <text evidence="1 5">Belongs to the NAD(P)-dependent epimerase/dehydratase family. Fucose synthase subfamily.</text>
</comment>
<keyword evidence="4 5" id="KW-0413">Isomerase</keyword>
<feature type="binding site" evidence="5">
    <location>
        <position position="182"/>
    </location>
    <ligand>
        <name>substrate</name>
    </ligand>
</feature>
<dbReference type="AlphaFoldDB" id="A0A2N8KU67"/>
<dbReference type="RefSeq" id="WP_102766924.1">
    <property type="nucleotide sequence ID" value="NZ_POSP01000003.1"/>
</dbReference>
<dbReference type="Gene3D" id="3.90.25.10">
    <property type="entry name" value="UDP-galactose 4-epimerase, domain 1"/>
    <property type="match status" value="1"/>
</dbReference>
<evidence type="ECO:0000256" key="3">
    <source>
        <dbReference type="ARBA" id="ARBA00023002"/>
    </source>
</evidence>
<name>A0A2N8KU67_9BURK</name>
<proteinExistence type="inferred from homology"/>
<dbReference type="HAMAP" id="MF_00956">
    <property type="entry name" value="GDP_fucose_synth"/>
    <property type="match status" value="1"/>
</dbReference>
<dbReference type="InterPro" id="IPR036291">
    <property type="entry name" value="NAD(P)-bd_dom_sf"/>
</dbReference>
<dbReference type="InterPro" id="IPR028614">
    <property type="entry name" value="GDP_fucose/colitose_synth"/>
</dbReference>
<evidence type="ECO:0000256" key="5">
    <source>
        <dbReference type="HAMAP-Rule" id="MF_00956"/>
    </source>
</evidence>
<comment type="caution">
    <text evidence="7">The sequence shown here is derived from an EMBL/GenBank/DDBJ whole genome shotgun (WGS) entry which is preliminary data.</text>
</comment>
<comment type="caution">
    <text evidence="5">Lacks conserved residue(s) required for the propagation of feature annotation.</text>
</comment>
<feature type="site" description="Important for catalytic activity" evidence="5">
    <location>
        <position position="105"/>
    </location>
</feature>
<feature type="binding site" evidence="5">
    <location>
        <position position="264"/>
    </location>
    <ligand>
        <name>substrate</name>
    </ligand>
</feature>
<feature type="active site" description="Proton donor/acceptor" evidence="5">
    <location>
        <position position="131"/>
    </location>
</feature>
<sequence length="308" mass="33870">MILVTGATGFLGRRVCRLLDAQGQPHLKTSLSLGLDLRDPIATEAFFAAHKPSQVIHCAAFVGGIQFGYKHSAELFHNNLQMTLNLLASAQRHGVQRIVNPISNCAYPAKATLFKEDEFWDGPLHDSVMVYGFVRKASWVGAQAYAQQYGLDVINLILSNMYGPEDHFEEERSHALGALVMKFARAKKLGLPEVVVWGSGTPVREWLHVDDGAQALVRGLAAPRCDQPVNIGVGRGISILAMAEMIQREIGYTGRLVLDPSKPDGAPYKTVDGSRGQALLNWSPEIDFEDGVRATIRWYLEQEAHGSH</sequence>
<evidence type="ECO:0000313" key="7">
    <source>
        <dbReference type="EMBL" id="PND37001.1"/>
    </source>
</evidence>
<dbReference type="EC" id="1.1.1.271" evidence="5"/>
<evidence type="ECO:0000256" key="1">
    <source>
        <dbReference type="ARBA" id="ARBA00005959"/>
    </source>
</evidence>
<reference evidence="7 8" key="1">
    <citation type="submission" date="2018-01" db="EMBL/GenBank/DDBJ databases">
        <title>Draft genome sequence of Paucibacter aquatile CR182 isolated from freshwater of the Nakdong River.</title>
        <authorList>
            <person name="Choi A."/>
            <person name="Chung E.J."/>
        </authorList>
    </citation>
    <scope>NUCLEOTIDE SEQUENCE [LARGE SCALE GENOMIC DNA]</scope>
    <source>
        <strain evidence="7 8">CR182</strain>
    </source>
</reference>
<keyword evidence="8" id="KW-1185">Reference proteome</keyword>
<feature type="binding site" evidence="5">
    <location>
        <position position="174"/>
    </location>
    <ligand>
        <name>NADP(+)</name>
        <dbReference type="ChEBI" id="CHEBI:58349"/>
    </ligand>
</feature>
<evidence type="ECO:0000256" key="2">
    <source>
        <dbReference type="ARBA" id="ARBA00022857"/>
    </source>
</evidence>
<keyword evidence="2 5" id="KW-0521">NADP</keyword>
<dbReference type="Pfam" id="PF01370">
    <property type="entry name" value="Epimerase"/>
    <property type="match status" value="1"/>
</dbReference>
<organism evidence="7 8">
    <name type="scientific">Kinneretia aquatilis</name>
    <dbReference type="NCBI Taxonomy" id="2070761"/>
    <lineage>
        <taxon>Bacteria</taxon>
        <taxon>Pseudomonadati</taxon>
        <taxon>Pseudomonadota</taxon>
        <taxon>Betaproteobacteria</taxon>
        <taxon>Burkholderiales</taxon>
        <taxon>Sphaerotilaceae</taxon>
        <taxon>Roseateles</taxon>
    </lineage>
</organism>
<dbReference type="SUPFAM" id="SSF51735">
    <property type="entry name" value="NAD(P)-binding Rossmann-fold domains"/>
    <property type="match status" value="1"/>
</dbReference>